<dbReference type="EMBL" id="JAAOAQ010001608">
    <property type="protein sequence ID" value="KAF5528731.1"/>
    <property type="molecule type" value="Genomic_DNA"/>
</dbReference>
<reference evidence="2 3" key="1">
    <citation type="submission" date="2020-05" db="EMBL/GenBank/DDBJ databases">
        <title>Identification and distribution of gene clusters putatively required for synthesis of sphingolipid metabolism inhibitors in phylogenetically diverse species of the filamentous fungus Fusarium.</title>
        <authorList>
            <person name="Kim H.-S."/>
            <person name="Busman M."/>
            <person name="Brown D.W."/>
            <person name="Divon H."/>
            <person name="Uhlig S."/>
            <person name="Proctor R.H."/>
        </authorList>
    </citation>
    <scope>NUCLEOTIDE SEQUENCE [LARGE SCALE GENOMIC DNA]</scope>
    <source>
        <strain evidence="2 3">NRRL 13617</strain>
    </source>
</reference>
<protein>
    <submittedName>
        <fullName evidence="2">Uncharacterized protein</fullName>
    </submittedName>
</protein>
<evidence type="ECO:0000313" key="3">
    <source>
        <dbReference type="Proteomes" id="UP000582016"/>
    </source>
</evidence>
<feature type="compositionally biased region" description="Low complexity" evidence="1">
    <location>
        <begin position="1"/>
        <end position="12"/>
    </location>
</feature>
<comment type="caution">
    <text evidence="2">The sequence shown here is derived from an EMBL/GenBank/DDBJ whole genome shotgun (WGS) entry which is preliminary data.</text>
</comment>
<gene>
    <name evidence="2" type="ORF">FPHYL_14371</name>
</gene>
<name>A0A8H5I2N6_9HYPO</name>
<accession>A0A8H5I2N6</accession>
<feature type="region of interest" description="Disordered" evidence="1">
    <location>
        <begin position="1"/>
        <end position="25"/>
    </location>
</feature>
<dbReference type="Proteomes" id="UP000582016">
    <property type="component" value="Unassembled WGS sequence"/>
</dbReference>
<evidence type="ECO:0000313" key="2">
    <source>
        <dbReference type="EMBL" id="KAF5528731.1"/>
    </source>
</evidence>
<dbReference type="OrthoDB" id="5094083at2759"/>
<dbReference type="AlphaFoldDB" id="A0A8H5I2N6"/>
<evidence type="ECO:0000256" key="1">
    <source>
        <dbReference type="SAM" id="MobiDB-lite"/>
    </source>
</evidence>
<sequence length="102" mass="11770">MSGLNDLSINESSDSDSSELFTSTVTTTRAEATQKAGDLLRKLYQPDVDQASLKPQLDGWLSEPHIRVMPREVKNELYFWFEEHSPTWCGFTRSWLDDERET</sequence>
<keyword evidence="3" id="KW-1185">Reference proteome</keyword>
<organism evidence="2 3">
    <name type="scientific">Fusarium phyllophilum</name>
    <dbReference type="NCBI Taxonomy" id="47803"/>
    <lineage>
        <taxon>Eukaryota</taxon>
        <taxon>Fungi</taxon>
        <taxon>Dikarya</taxon>
        <taxon>Ascomycota</taxon>
        <taxon>Pezizomycotina</taxon>
        <taxon>Sordariomycetes</taxon>
        <taxon>Hypocreomycetidae</taxon>
        <taxon>Hypocreales</taxon>
        <taxon>Nectriaceae</taxon>
        <taxon>Fusarium</taxon>
        <taxon>Fusarium fujikuroi species complex</taxon>
    </lineage>
</organism>
<proteinExistence type="predicted"/>